<comment type="caution">
    <text evidence="2">The sequence shown here is derived from an EMBL/GenBank/DDBJ whole genome shotgun (WGS) entry which is preliminary data.</text>
</comment>
<feature type="transmembrane region" description="Helical" evidence="1">
    <location>
        <begin position="20"/>
        <end position="39"/>
    </location>
</feature>
<evidence type="ECO:0000313" key="3">
    <source>
        <dbReference type="Proteomes" id="UP000789739"/>
    </source>
</evidence>
<organism evidence="2 3">
    <name type="scientific">Paraglomus brasilianum</name>
    <dbReference type="NCBI Taxonomy" id="144538"/>
    <lineage>
        <taxon>Eukaryota</taxon>
        <taxon>Fungi</taxon>
        <taxon>Fungi incertae sedis</taxon>
        <taxon>Mucoromycota</taxon>
        <taxon>Glomeromycotina</taxon>
        <taxon>Glomeromycetes</taxon>
        <taxon>Paraglomerales</taxon>
        <taxon>Paraglomeraceae</taxon>
        <taxon>Paraglomus</taxon>
    </lineage>
</organism>
<keyword evidence="1" id="KW-0812">Transmembrane</keyword>
<reference evidence="2" key="1">
    <citation type="submission" date="2021-06" db="EMBL/GenBank/DDBJ databases">
        <authorList>
            <person name="Kallberg Y."/>
            <person name="Tangrot J."/>
            <person name="Rosling A."/>
        </authorList>
    </citation>
    <scope>NUCLEOTIDE SEQUENCE</scope>
    <source>
        <strain evidence="2">BR232B</strain>
    </source>
</reference>
<keyword evidence="3" id="KW-1185">Reference proteome</keyword>
<gene>
    <name evidence="2" type="ORF">PBRASI_LOCUS5076</name>
</gene>
<keyword evidence="1" id="KW-0472">Membrane</keyword>
<evidence type="ECO:0000256" key="1">
    <source>
        <dbReference type="SAM" id="Phobius"/>
    </source>
</evidence>
<proteinExistence type="predicted"/>
<feature type="non-terminal residue" evidence="2">
    <location>
        <position position="1"/>
    </location>
</feature>
<protein>
    <submittedName>
        <fullName evidence="2">11278_t:CDS:1</fullName>
    </submittedName>
</protein>
<accession>A0A9N9B0S5</accession>
<keyword evidence="1" id="KW-1133">Transmembrane helix</keyword>
<dbReference type="AlphaFoldDB" id="A0A9N9B0S5"/>
<evidence type="ECO:0000313" key="2">
    <source>
        <dbReference type="EMBL" id="CAG8550743.1"/>
    </source>
</evidence>
<sequence>RLQRKQKNLYKKVVTKNAMVMTAVTTDLLAAVMDAMVVADRYDNGHGRG</sequence>
<name>A0A9N9B0S5_9GLOM</name>
<dbReference type="EMBL" id="CAJVPI010000566">
    <property type="protein sequence ID" value="CAG8550743.1"/>
    <property type="molecule type" value="Genomic_DNA"/>
</dbReference>
<dbReference type="Proteomes" id="UP000789739">
    <property type="component" value="Unassembled WGS sequence"/>
</dbReference>